<sequence>MEQFFEIPEFFPRSVQEIPHGAGCVTPAAANVASLTTSQLAVGQLPSMQQLPQIRDPEWLKVEVCREFQRGACKRTADECRYAHPGKNIQVSADGKVIACFDALKVSEFFPLNDLKLKLFHALDLSRLYVSINRQDCVFVLSFSDENQIKCEVLKSVKKVDTLKGI</sequence>
<keyword evidence="3 5" id="KW-0863">Zinc-finger</keyword>
<evidence type="ECO:0000313" key="7">
    <source>
        <dbReference type="EMBL" id="CAK8698398.1"/>
    </source>
</evidence>
<name>A0ABP0H4C3_CLALP</name>
<evidence type="ECO:0000259" key="6">
    <source>
        <dbReference type="PROSITE" id="PS50103"/>
    </source>
</evidence>
<comment type="caution">
    <text evidence="7">The sequence shown here is derived from an EMBL/GenBank/DDBJ whole genome shotgun (WGS) entry which is preliminary data.</text>
</comment>
<dbReference type="PANTHER" id="PTHR12675:SF12">
    <property type="entry name" value="PROTEIN MUSCLEBLIND"/>
    <property type="match status" value="1"/>
</dbReference>
<reference evidence="7 8" key="1">
    <citation type="submission" date="2024-02" db="EMBL/GenBank/DDBJ databases">
        <authorList>
            <person name="Daric V."/>
            <person name="Darras S."/>
        </authorList>
    </citation>
    <scope>NUCLEOTIDE SEQUENCE [LARGE SCALE GENOMIC DNA]</scope>
</reference>
<evidence type="ECO:0000256" key="1">
    <source>
        <dbReference type="ARBA" id="ARBA00022723"/>
    </source>
</evidence>
<protein>
    <recommendedName>
        <fullName evidence="6">C3H1-type domain-containing protein</fullName>
    </recommendedName>
</protein>
<keyword evidence="1 5" id="KW-0479">Metal-binding</keyword>
<dbReference type="Proteomes" id="UP001642483">
    <property type="component" value="Unassembled WGS sequence"/>
</dbReference>
<evidence type="ECO:0000256" key="2">
    <source>
        <dbReference type="ARBA" id="ARBA00022737"/>
    </source>
</evidence>
<dbReference type="EMBL" id="CAWYQH010000174">
    <property type="protein sequence ID" value="CAK8698398.1"/>
    <property type="molecule type" value="Genomic_DNA"/>
</dbReference>
<keyword evidence="4 5" id="KW-0862">Zinc</keyword>
<dbReference type="InterPro" id="IPR000571">
    <property type="entry name" value="Znf_CCCH"/>
</dbReference>
<proteinExistence type="predicted"/>
<feature type="zinc finger region" description="C3H1-type" evidence="5">
    <location>
        <begin position="59"/>
        <end position="87"/>
    </location>
</feature>
<evidence type="ECO:0000256" key="4">
    <source>
        <dbReference type="ARBA" id="ARBA00022833"/>
    </source>
</evidence>
<dbReference type="SMART" id="SM00356">
    <property type="entry name" value="ZnF_C3H1"/>
    <property type="match status" value="1"/>
</dbReference>
<evidence type="ECO:0000256" key="3">
    <source>
        <dbReference type="ARBA" id="ARBA00022771"/>
    </source>
</evidence>
<organism evidence="7 8">
    <name type="scientific">Clavelina lepadiformis</name>
    <name type="common">Light-bulb sea squirt</name>
    <name type="synonym">Ascidia lepadiformis</name>
    <dbReference type="NCBI Taxonomy" id="159417"/>
    <lineage>
        <taxon>Eukaryota</taxon>
        <taxon>Metazoa</taxon>
        <taxon>Chordata</taxon>
        <taxon>Tunicata</taxon>
        <taxon>Ascidiacea</taxon>
        <taxon>Aplousobranchia</taxon>
        <taxon>Clavelinidae</taxon>
        <taxon>Clavelina</taxon>
    </lineage>
</organism>
<dbReference type="Gene3D" id="3.30.1370.210">
    <property type="match status" value="1"/>
</dbReference>
<evidence type="ECO:0000256" key="5">
    <source>
        <dbReference type="PROSITE-ProRule" id="PRU00723"/>
    </source>
</evidence>
<gene>
    <name evidence="7" type="ORF">CVLEPA_LOCUS31833</name>
</gene>
<dbReference type="PANTHER" id="PTHR12675">
    <property type="entry name" value="MUSCLEBLIND-LIKE PROTEIN"/>
    <property type="match status" value="1"/>
</dbReference>
<keyword evidence="2" id="KW-0677">Repeat</keyword>
<dbReference type="PROSITE" id="PS50103">
    <property type="entry name" value="ZF_C3H1"/>
    <property type="match status" value="1"/>
</dbReference>
<feature type="domain" description="C3H1-type" evidence="6">
    <location>
        <begin position="59"/>
        <end position="87"/>
    </location>
</feature>
<accession>A0ABP0H4C3</accession>
<evidence type="ECO:0000313" key="8">
    <source>
        <dbReference type="Proteomes" id="UP001642483"/>
    </source>
</evidence>
<keyword evidence="8" id="KW-1185">Reference proteome</keyword>